<keyword evidence="1 2" id="KW-0808">Transferase</keyword>
<proteinExistence type="predicted"/>
<dbReference type="GO" id="GO:0016740">
    <property type="term" value="F:transferase activity"/>
    <property type="evidence" value="ECO:0007669"/>
    <property type="project" value="UniProtKB-KW"/>
</dbReference>
<evidence type="ECO:0000313" key="2">
    <source>
        <dbReference type="EMBL" id="MFB9836675.1"/>
    </source>
</evidence>
<reference evidence="2 3" key="1">
    <citation type="submission" date="2024-09" db="EMBL/GenBank/DDBJ databases">
        <authorList>
            <person name="Sun Q."/>
            <person name="Mori K."/>
        </authorList>
    </citation>
    <scope>NUCLEOTIDE SEQUENCE [LARGE SCALE GENOMIC DNA]</scope>
    <source>
        <strain evidence="2 3">TBRC 0563</strain>
    </source>
</reference>
<dbReference type="Pfam" id="PF13469">
    <property type="entry name" value="Sulfotransfer_3"/>
    <property type="match status" value="1"/>
</dbReference>
<dbReference type="PANTHER" id="PTHR12788">
    <property type="entry name" value="PROTEIN-TYROSINE SULFOTRANSFERASE 2"/>
    <property type="match status" value="1"/>
</dbReference>
<comment type="caution">
    <text evidence="2">The sequence shown here is derived from an EMBL/GenBank/DDBJ whole genome shotgun (WGS) entry which is preliminary data.</text>
</comment>
<sequence length="286" mass="32707">MSSSTVESTDGPAADARRKMGIFVIGCHRSGTTLMRYILDTHPDIACPPESKYLAALPEFFRYPKAVPGLLGMGADPLSILLRLHEMARSFLDDYAKSKNKRRWADKTPNYHRVAEFVDGLFLQQALFVLPIRHPLDVIPSLKDMMYTEFFGGHDDPYLIEYVHRYGAGEYAAAKYWRDVNEHLLVMASCIPERAQWTRYEDLVTRPEAAVERMFRFLGEDFDPAVLDKVFVADHDPGFGFRGIADRSSIDDDRVGKWHDWPEEKRRALWDIVEPVAVKFGYGLDG</sequence>
<dbReference type="InterPro" id="IPR027417">
    <property type="entry name" value="P-loop_NTPase"/>
</dbReference>
<dbReference type="PANTHER" id="PTHR12788:SF10">
    <property type="entry name" value="PROTEIN-TYROSINE SULFOTRANSFERASE"/>
    <property type="match status" value="1"/>
</dbReference>
<dbReference type="EMBL" id="JBHLZP010000300">
    <property type="protein sequence ID" value="MFB9836675.1"/>
    <property type="molecule type" value="Genomic_DNA"/>
</dbReference>
<protein>
    <submittedName>
        <fullName evidence="2">Sulfotransferase</fullName>
        <ecNumber evidence="2">2.8.2.-</ecNumber>
    </submittedName>
</protein>
<dbReference type="SUPFAM" id="SSF52540">
    <property type="entry name" value="P-loop containing nucleoside triphosphate hydrolases"/>
    <property type="match status" value="1"/>
</dbReference>
<dbReference type="Gene3D" id="3.40.50.300">
    <property type="entry name" value="P-loop containing nucleotide triphosphate hydrolases"/>
    <property type="match status" value="1"/>
</dbReference>
<gene>
    <name evidence="2" type="ORF">ACFFNX_31320</name>
</gene>
<evidence type="ECO:0000256" key="1">
    <source>
        <dbReference type="ARBA" id="ARBA00022679"/>
    </source>
</evidence>
<organism evidence="2 3">
    <name type="scientific">Actinoallomurus acaciae</name>
    <dbReference type="NCBI Taxonomy" id="502577"/>
    <lineage>
        <taxon>Bacteria</taxon>
        <taxon>Bacillati</taxon>
        <taxon>Actinomycetota</taxon>
        <taxon>Actinomycetes</taxon>
        <taxon>Streptosporangiales</taxon>
        <taxon>Thermomonosporaceae</taxon>
        <taxon>Actinoallomurus</taxon>
    </lineage>
</organism>
<dbReference type="InterPro" id="IPR026634">
    <property type="entry name" value="TPST-like"/>
</dbReference>
<dbReference type="Proteomes" id="UP001589627">
    <property type="component" value="Unassembled WGS sequence"/>
</dbReference>
<keyword evidence="3" id="KW-1185">Reference proteome</keyword>
<evidence type="ECO:0000313" key="3">
    <source>
        <dbReference type="Proteomes" id="UP001589627"/>
    </source>
</evidence>
<dbReference type="EC" id="2.8.2.-" evidence="2"/>
<accession>A0ABV5YNP4</accession>
<name>A0ABV5YNP4_9ACTN</name>